<protein>
    <submittedName>
        <fullName evidence="3">Uncharacterized protein</fullName>
    </submittedName>
</protein>
<evidence type="ECO:0000313" key="3">
    <source>
        <dbReference type="EMBL" id="KAF9778652.1"/>
    </source>
</evidence>
<dbReference type="EMBL" id="WIUZ02000023">
    <property type="protein sequence ID" value="KAF9778486.1"/>
    <property type="molecule type" value="Genomic_DNA"/>
</dbReference>
<reference evidence="3" key="2">
    <citation type="submission" date="2020-11" db="EMBL/GenBank/DDBJ databases">
        <authorList>
            <consortium name="DOE Joint Genome Institute"/>
            <person name="Kuo A."/>
            <person name="Miyauchi S."/>
            <person name="Kiss E."/>
            <person name="Drula E."/>
            <person name="Kohler A."/>
            <person name="Sanchez-Garcia M."/>
            <person name="Andreopoulos B."/>
            <person name="Barry K.W."/>
            <person name="Bonito G."/>
            <person name="Buee M."/>
            <person name="Carver A."/>
            <person name="Chen C."/>
            <person name="Cichocki N."/>
            <person name="Clum A."/>
            <person name="Culley D."/>
            <person name="Crous P.W."/>
            <person name="Fauchery L."/>
            <person name="Girlanda M."/>
            <person name="Hayes R."/>
            <person name="Keri Z."/>
            <person name="Labutti K."/>
            <person name="Lipzen A."/>
            <person name="Lombard V."/>
            <person name="Magnuson J."/>
            <person name="Maillard F."/>
            <person name="Morin E."/>
            <person name="Murat C."/>
            <person name="Nolan M."/>
            <person name="Ohm R."/>
            <person name="Pangilinan J."/>
            <person name="Pereira M."/>
            <person name="Perotto S."/>
            <person name="Peter M."/>
            <person name="Riley R."/>
            <person name="Sitrit Y."/>
            <person name="Stielow B."/>
            <person name="Szollosi G."/>
            <person name="Zifcakova L."/>
            <person name="Stursova M."/>
            <person name="Spatafora J.W."/>
            <person name="Tedersoo L."/>
            <person name="Vaario L.-M."/>
            <person name="Yamada A."/>
            <person name="Yan M."/>
            <person name="Wang P."/>
            <person name="Xu J."/>
            <person name="Bruns T."/>
            <person name="Baldrian P."/>
            <person name="Vilgalys R."/>
            <person name="Henrissat B."/>
            <person name="Grigoriev I.V."/>
            <person name="Hibbett D."/>
            <person name="Nagy L.G."/>
            <person name="Martin F.M."/>
        </authorList>
    </citation>
    <scope>NUCLEOTIDE SEQUENCE</scope>
    <source>
        <strain evidence="3">UH-Tt-Lm1</strain>
    </source>
</reference>
<dbReference type="AlphaFoldDB" id="A0A9P6H3G5"/>
<accession>A0A9P6H3G5</accession>
<keyword evidence="4" id="KW-1185">Reference proteome</keyword>
<gene>
    <name evidence="3" type="ORF">BJ322DRAFT_1024954</name>
    <name evidence="2" type="ORF">BJ322DRAFT_1114312</name>
</gene>
<evidence type="ECO:0000313" key="2">
    <source>
        <dbReference type="EMBL" id="KAF9778486.1"/>
    </source>
</evidence>
<organism evidence="3 4">
    <name type="scientific">Thelephora terrestris</name>
    <dbReference type="NCBI Taxonomy" id="56493"/>
    <lineage>
        <taxon>Eukaryota</taxon>
        <taxon>Fungi</taxon>
        <taxon>Dikarya</taxon>
        <taxon>Basidiomycota</taxon>
        <taxon>Agaricomycotina</taxon>
        <taxon>Agaricomycetes</taxon>
        <taxon>Thelephorales</taxon>
        <taxon>Thelephoraceae</taxon>
        <taxon>Thelephora</taxon>
    </lineage>
</organism>
<sequence>MSTKTQCSLNTPHGIESLITLVDQMTSVLPVVDVASDGSLTSSEAQERLLQEVRAKRDAFVQEKARVTNLLNSAIEKVKIYEVLLGMTESQVCKVEDLIGDIRFRLRERGVLLSHTYISSAAPPHTDIASAGTFLPATSASPLPALDETVPRQTGPESPLASPMLHATNS</sequence>
<reference evidence="3" key="1">
    <citation type="journal article" date="2020" name="Nat. Commun.">
        <title>Large-scale genome sequencing of mycorrhizal fungi provides insights into the early evolution of symbiotic traits.</title>
        <authorList>
            <person name="Miyauchi S."/>
            <person name="Kiss E."/>
            <person name="Kuo A."/>
            <person name="Drula E."/>
            <person name="Kohler A."/>
            <person name="Sanchez-Garcia M."/>
            <person name="Morin E."/>
            <person name="Andreopoulos B."/>
            <person name="Barry K.W."/>
            <person name="Bonito G."/>
            <person name="Buee M."/>
            <person name="Carver A."/>
            <person name="Chen C."/>
            <person name="Cichocki N."/>
            <person name="Clum A."/>
            <person name="Culley D."/>
            <person name="Crous P.W."/>
            <person name="Fauchery L."/>
            <person name="Girlanda M."/>
            <person name="Hayes R.D."/>
            <person name="Keri Z."/>
            <person name="LaButti K."/>
            <person name="Lipzen A."/>
            <person name="Lombard V."/>
            <person name="Magnuson J."/>
            <person name="Maillard F."/>
            <person name="Murat C."/>
            <person name="Nolan M."/>
            <person name="Ohm R.A."/>
            <person name="Pangilinan J."/>
            <person name="Pereira M.F."/>
            <person name="Perotto S."/>
            <person name="Peter M."/>
            <person name="Pfister S."/>
            <person name="Riley R."/>
            <person name="Sitrit Y."/>
            <person name="Stielow J.B."/>
            <person name="Szollosi G."/>
            <person name="Zifcakova L."/>
            <person name="Stursova M."/>
            <person name="Spatafora J.W."/>
            <person name="Tedersoo L."/>
            <person name="Vaario L.M."/>
            <person name="Yamada A."/>
            <person name="Yan M."/>
            <person name="Wang P."/>
            <person name="Xu J."/>
            <person name="Bruns T."/>
            <person name="Baldrian P."/>
            <person name="Vilgalys R."/>
            <person name="Dunand C."/>
            <person name="Henrissat B."/>
            <person name="Grigoriev I.V."/>
            <person name="Hibbett D."/>
            <person name="Nagy L.G."/>
            <person name="Martin F.M."/>
        </authorList>
    </citation>
    <scope>NUCLEOTIDE SEQUENCE</scope>
    <source>
        <strain evidence="3">UH-Tt-Lm1</strain>
    </source>
</reference>
<evidence type="ECO:0000313" key="4">
    <source>
        <dbReference type="Proteomes" id="UP000736335"/>
    </source>
</evidence>
<feature type="region of interest" description="Disordered" evidence="1">
    <location>
        <begin position="142"/>
        <end position="170"/>
    </location>
</feature>
<name>A0A9P6H3G5_9AGAM</name>
<dbReference type="Proteomes" id="UP000736335">
    <property type="component" value="Unassembled WGS sequence"/>
</dbReference>
<evidence type="ECO:0000256" key="1">
    <source>
        <dbReference type="SAM" id="MobiDB-lite"/>
    </source>
</evidence>
<comment type="caution">
    <text evidence="3">The sequence shown here is derived from an EMBL/GenBank/DDBJ whole genome shotgun (WGS) entry which is preliminary data.</text>
</comment>
<dbReference type="EMBL" id="WIUZ02000022">
    <property type="protein sequence ID" value="KAF9778652.1"/>
    <property type="molecule type" value="Genomic_DNA"/>
</dbReference>
<proteinExistence type="predicted"/>